<feature type="DNA-binding region" description="OmpR/PhoB-type" evidence="2">
    <location>
        <begin position="2"/>
        <end position="100"/>
    </location>
</feature>
<dbReference type="Pfam" id="PF07676">
    <property type="entry name" value="PD40"/>
    <property type="match status" value="1"/>
</dbReference>
<dbReference type="Proteomes" id="UP000076643">
    <property type="component" value="Unassembled WGS sequence"/>
</dbReference>
<dbReference type="GO" id="GO:0006355">
    <property type="term" value="P:regulation of DNA-templated transcription"/>
    <property type="evidence" value="ECO:0007669"/>
    <property type="project" value="InterPro"/>
</dbReference>
<dbReference type="GO" id="GO:0000160">
    <property type="term" value="P:phosphorelay signal transduction system"/>
    <property type="evidence" value="ECO:0007669"/>
    <property type="project" value="InterPro"/>
</dbReference>
<feature type="region of interest" description="Disordered" evidence="3">
    <location>
        <begin position="102"/>
        <end position="133"/>
    </location>
</feature>
<evidence type="ECO:0000259" key="4">
    <source>
        <dbReference type="PROSITE" id="PS51755"/>
    </source>
</evidence>
<dbReference type="Gene3D" id="2.120.10.30">
    <property type="entry name" value="TolB, C-terminal domain"/>
    <property type="match status" value="2"/>
</dbReference>
<dbReference type="AlphaFoldDB" id="A0A166UEE7"/>
<protein>
    <recommendedName>
        <fullName evidence="4">OmpR/PhoB-type domain-containing protein</fullName>
    </recommendedName>
</protein>
<evidence type="ECO:0000256" key="3">
    <source>
        <dbReference type="SAM" id="MobiDB-lite"/>
    </source>
</evidence>
<feature type="domain" description="OmpR/PhoB-type" evidence="4">
    <location>
        <begin position="2"/>
        <end position="100"/>
    </location>
</feature>
<proteinExistence type="predicted"/>
<dbReference type="CDD" id="cd00383">
    <property type="entry name" value="trans_reg_C"/>
    <property type="match status" value="1"/>
</dbReference>
<dbReference type="PATRIC" id="fig|1365250.3.peg.4952"/>
<dbReference type="InterPro" id="IPR011659">
    <property type="entry name" value="WD40"/>
</dbReference>
<dbReference type="GO" id="GO:0003677">
    <property type="term" value="F:DNA binding"/>
    <property type="evidence" value="ECO:0007669"/>
    <property type="project" value="UniProtKB-UniRule"/>
</dbReference>
<keyword evidence="1 2" id="KW-0238">DNA-binding</keyword>
<name>A0A166UEE7_9GAMM</name>
<dbReference type="InterPro" id="IPR036388">
    <property type="entry name" value="WH-like_DNA-bd_sf"/>
</dbReference>
<dbReference type="SUPFAM" id="SSF46894">
    <property type="entry name" value="C-terminal effector domain of the bipartite response regulators"/>
    <property type="match status" value="1"/>
</dbReference>
<dbReference type="SUPFAM" id="SSF82171">
    <property type="entry name" value="DPP6 N-terminal domain-like"/>
    <property type="match status" value="1"/>
</dbReference>
<dbReference type="SMART" id="SM00862">
    <property type="entry name" value="Trans_reg_C"/>
    <property type="match status" value="1"/>
</dbReference>
<keyword evidence="6" id="KW-1185">Reference proteome</keyword>
<dbReference type="InterPro" id="IPR016032">
    <property type="entry name" value="Sig_transdc_resp-reg_C-effctor"/>
</dbReference>
<dbReference type="InterPro" id="IPR011042">
    <property type="entry name" value="6-blade_b-propeller_TolB-like"/>
</dbReference>
<accession>A0A166UEE7</accession>
<comment type="caution">
    <text evidence="5">The sequence shown here is derived from an EMBL/GenBank/DDBJ whole genome shotgun (WGS) entry which is preliminary data.</text>
</comment>
<dbReference type="PROSITE" id="PS51755">
    <property type="entry name" value="OMPR_PHOB"/>
    <property type="match status" value="1"/>
</dbReference>
<evidence type="ECO:0000313" key="6">
    <source>
        <dbReference type="Proteomes" id="UP000076643"/>
    </source>
</evidence>
<evidence type="ECO:0000313" key="5">
    <source>
        <dbReference type="EMBL" id="KZN29933.1"/>
    </source>
</evidence>
<sequence length="712" mass="81030">MTQQYWVGDFFVDISRNQITHQDYTQTLAPKAIAVLTALAQNQGKVVSQDTLLDTVWAGTVVSPNTLQRSIAQLRKALGDDGKVQVFIKTHAKQGYSLESNVRWQQEDDTANSSRAKKAPKQPTTNTQTVTNSERGSIIKRTTAIVSSVALVALVMYLLPKSAPAKLEIAKLNALTATDHRENAGIYSPDGEYVVFHRYEERLCINNIWAKSTKTQEEFQLTQKLNSHGSHTFSKDGKTLYFIQEQDCRQPITQKQCYKLMGFDFVKSLQNAQVPSTLMECKNTRINTPIWMQGNQIALLQQSEQRWKLISYSIDDQQSRDVFAPIEGSVIDYDYSLADDLIALTHISKDGSYNLTMLKPDGTVISQNPIELPPEIAKHRYIYPNFSSFKNRLMFSTGRQLFTLSYEGKISNIELPVDVPMGSPRFHPDGSRLLVIKGFYDRDMASVSLSELAAHYEDPLRDKHRQLHTIEERSITSEGGATFQPNGNLLAFYTFRSGIQQVWIKENSKVRQLSNFPLDSFIYGMRWANDGQSLLVNVSKELQRLSLTGDTQTYAFNYPIEQLFHWDSQAQTALANIRINGIVKFAELDLSQLSHTILTNQPVNWAQKDSTGRLVYTDGLDRFWYSSTLENTLIEALNEQGSNLQFVIDNDIIYGINERFQLWRYSLKTRQFTIIGDIPRNIDYLSDVRGDKAFISLRIEAKKELAELVLKQ</sequence>
<evidence type="ECO:0000256" key="2">
    <source>
        <dbReference type="PROSITE-ProRule" id="PRU01091"/>
    </source>
</evidence>
<dbReference type="Gene3D" id="1.10.10.10">
    <property type="entry name" value="Winged helix-like DNA-binding domain superfamily/Winged helix DNA-binding domain"/>
    <property type="match status" value="1"/>
</dbReference>
<feature type="compositionally biased region" description="Polar residues" evidence="3">
    <location>
        <begin position="122"/>
        <end position="133"/>
    </location>
</feature>
<gene>
    <name evidence="5" type="ORF">N475_24715</name>
</gene>
<dbReference type="Pfam" id="PF00486">
    <property type="entry name" value="Trans_reg_C"/>
    <property type="match status" value="1"/>
</dbReference>
<reference evidence="5 6" key="1">
    <citation type="submission" date="2013-07" db="EMBL/GenBank/DDBJ databases">
        <title>Comparative Genomic and Metabolomic Analysis of Twelve Strains of Pseudoalteromonas luteoviolacea.</title>
        <authorList>
            <person name="Vynne N.G."/>
            <person name="Mansson M."/>
            <person name="Gram L."/>
        </authorList>
    </citation>
    <scope>NUCLEOTIDE SEQUENCE [LARGE SCALE GENOMIC DNA]</scope>
    <source>
        <strain evidence="5 6">DSM 6061</strain>
    </source>
</reference>
<dbReference type="InterPro" id="IPR001867">
    <property type="entry name" value="OmpR/PhoB-type_DNA-bd"/>
</dbReference>
<evidence type="ECO:0000256" key="1">
    <source>
        <dbReference type="ARBA" id="ARBA00023125"/>
    </source>
</evidence>
<dbReference type="SUPFAM" id="SSF69322">
    <property type="entry name" value="Tricorn protease domain 2"/>
    <property type="match status" value="1"/>
</dbReference>
<dbReference type="EMBL" id="AUYB01000151">
    <property type="protein sequence ID" value="KZN29933.1"/>
    <property type="molecule type" value="Genomic_DNA"/>
</dbReference>
<dbReference type="RefSeq" id="WP_063366062.1">
    <property type="nucleotide sequence ID" value="NZ_AQHB01000038.1"/>
</dbReference>
<organism evidence="5 6">
    <name type="scientific">Pseudoalteromonas luteoviolacea DSM 6061</name>
    <dbReference type="NCBI Taxonomy" id="1365250"/>
    <lineage>
        <taxon>Bacteria</taxon>
        <taxon>Pseudomonadati</taxon>
        <taxon>Pseudomonadota</taxon>
        <taxon>Gammaproteobacteria</taxon>
        <taxon>Alteromonadales</taxon>
        <taxon>Pseudoalteromonadaceae</taxon>
        <taxon>Pseudoalteromonas</taxon>
    </lineage>
</organism>